<dbReference type="EMBL" id="FQXQ01000006">
    <property type="protein sequence ID" value="SHH89223.1"/>
    <property type="molecule type" value="Genomic_DNA"/>
</dbReference>
<organism evidence="1 2">
    <name type="scientific">Wenyingzhuangia marina</name>
    <dbReference type="NCBI Taxonomy" id="1195760"/>
    <lineage>
        <taxon>Bacteria</taxon>
        <taxon>Pseudomonadati</taxon>
        <taxon>Bacteroidota</taxon>
        <taxon>Flavobacteriia</taxon>
        <taxon>Flavobacteriales</taxon>
        <taxon>Flavobacteriaceae</taxon>
        <taxon>Wenyingzhuangia</taxon>
    </lineage>
</organism>
<evidence type="ECO:0000313" key="2">
    <source>
        <dbReference type="Proteomes" id="UP000184109"/>
    </source>
</evidence>
<sequence>MKITKQILKLLVIALIIVSCNNDDSIELINRDYSNGILISGEGSGAGTGSVTYLSSDQTLKYQFIYLSANGTQLGTYLQSMAFNENSAFIIVDNANTVTVVDKKTFIKTGEIKTDLNTPRFMTVVGDKGYITNWGDPYNTEDDFIAVADLNTNAVEKIISVSNGPEQIVVKGNKLYVSHKGAYGTNNVVSVIDTATDDVVEITVKENPDELLFNNNGDLLVLSEGSIVYDPWPTIKSETKAAIHIINTTTNTITKTIEFKEGEHPSLMTYDNGQIYYYLSGGVYKVNSGEETLPTTALISQSLYGMAVKNGNLYGVEPSFTAQSDLYVFDLSTKEKVFTTKVALGASKIYFTE</sequence>
<dbReference type="InterPro" id="IPR051200">
    <property type="entry name" value="Host-pathogen_enzymatic-act"/>
</dbReference>
<accession>A0A1M5WQB8</accession>
<dbReference type="PROSITE" id="PS51257">
    <property type="entry name" value="PROKAR_LIPOPROTEIN"/>
    <property type="match status" value="1"/>
</dbReference>
<protein>
    <recommendedName>
        <fullName evidence="3">40-residue YVTN family beta-propeller repeat-containing protein</fullName>
    </recommendedName>
</protein>
<name>A0A1M5WQB8_9FLAO</name>
<dbReference type="Gene3D" id="2.130.10.10">
    <property type="entry name" value="YVTN repeat-like/Quinoprotein amine dehydrogenase"/>
    <property type="match status" value="1"/>
</dbReference>
<dbReference type="RefSeq" id="WP_073122116.1">
    <property type="nucleotide sequence ID" value="NZ_BMEN01000005.1"/>
</dbReference>
<gene>
    <name evidence="1" type="ORF">SAMN05444281_2545</name>
</gene>
<dbReference type="AlphaFoldDB" id="A0A1M5WQB8"/>
<dbReference type="PANTHER" id="PTHR47197:SF3">
    <property type="entry name" value="DIHYDRO-HEME D1 DEHYDROGENASE"/>
    <property type="match status" value="1"/>
</dbReference>
<evidence type="ECO:0000313" key="1">
    <source>
        <dbReference type="EMBL" id="SHH89223.1"/>
    </source>
</evidence>
<dbReference type="PANTHER" id="PTHR47197">
    <property type="entry name" value="PROTEIN NIRF"/>
    <property type="match status" value="1"/>
</dbReference>
<evidence type="ECO:0008006" key="3">
    <source>
        <dbReference type="Google" id="ProtNLM"/>
    </source>
</evidence>
<dbReference type="Proteomes" id="UP000184109">
    <property type="component" value="Unassembled WGS sequence"/>
</dbReference>
<dbReference type="OrthoDB" id="9773938at2"/>
<dbReference type="Pfam" id="PF16819">
    <property type="entry name" value="DUF5074"/>
    <property type="match status" value="1"/>
</dbReference>
<dbReference type="STRING" id="1195760.SAMN05444281_2545"/>
<dbReference type="InterPro" id="IPR015943">
    <property type="entry name" value="WD40/YVTN_repeat-like_dom_sf"/>
</dbReference>
<proteinExistence type="predicted"/>
<keyword evidence="2" id="KW-1185">Reference proteome</keyword>
<dbReference type="SUPFAM" id="SSF63825">
    <property type="entry name" value="YWTD domain"/>
    <property type="match status" value="1"/>
</dbReference>
<reference evidence="2" key="1">
    <citation type="submission" date="2016-11" db="EMBL/GenBank/DDBJ databases">
        <authorList>
            <person name="Varghese N."/>
            <person name="Submissions S."/>
        </authorList>
    </citation>
    <scope>NUCLEOTIDE SEQUENCE [LARGE SCALE GENOMIC DNA]</scope>
    <source>
        <strain evidence="2">DSM 100572</strain>
    </source>
</reference>
<dbReference type="InterPro" id="IPR031815">
    <property type="entry name" value="DUF5074"/>
</dbReference>